<dbReference type="Pfam" id="PF07811">
    <property type="entry name" value="TadE"/>
    <property type="match status" value="1"/>
</dbReference>
<accession>A0A7X3K4U8</accession>
<dbReference type="AlphaFoldDB" id="A0A7X3K4U8"/>
<keyword evidence="4" id="KW-1185">Reference proteome</keyword>
<gene>
    <name evidence="3" type="ORF">GO014_17190</name>
</gene>
<dbReference type="InterPro" id="IPR012495">
    <property type="entry name" value="TadE-like_dom"/>
</dbReference>
<keyword evidence="1" id="KW-1133">Transmembrane helix</keyword>
<sequence length="190" mass="20494">MSRIREILNGLKRVCSAEQGVAVVEFALVLPVMLFAYLGTLEASALITVDRKVQSVAGAIGDLVARADGTIASSQMQDFFLAASGIMAPFESNDVLQVVTAVWVESDGSTEVIWTRQYQGESYTNVTPHTVGSAYALPDAMIDISRGNMVIAAEASYSYTPLQGLIFDAPVNLYRSAYFLPRFGDPISIN</sequence>
<evidence type="ECO:0000313" key="3">
    <source>
        <dbReference type="EMBL" id="MVT00762.1"/>
    </source>
</evidence>
<organism evidence="3 4">
    <name type="scientific">Devosia marina</name>
    <dbReference type="NCBI Taxonomy" id="2683198"/>
    <lineage>
        <taxon>Bacteria</taxon>
        <taxon>Pseudomonadati</taxon>
        <taxon>Pseudomonadota</taxon>
        <taxon>Alphaproteobacteria</taxon>
        <taxon>Hyphomicrobiales</taxon>
        <taxon>Devosiaceae</taxon>
        <taxon>Devosia</taxon>
    </lineage>
</organism>
<evidence type="ECO:0000259" key="2">
    <source>
        <dbReference type="Pfam" id="PF07811"/>
    </source>
</evidence>
<protein>
    <recommendedName>
        <fullName evidence="2">TadE-like domain-containing protein</fullName>
    </recommendedName>
</protein>
<keyword evidence="1" id="KW-0472">Membrane</keyword>
<evidence type="ECO:0000313" key="4">
    <source>
        <dbReference type="Proteomes" id="UP000438106"/>
    </source>
</evidence>
<evidence type="ECO:0000256" key="1">
    <source>
        <dbReference type="SAM" id="Phobius"/>
    </source>
</evidence>
<dbReference type="RefSeq" id="WP_157291571.1">
    <property type="nucleotide sequence ID" value="NZ_WQRF01000010.1"/>
</dbReference>
<dbReference type="EMBL" id="WQRF01000010">
    <property type="protein sequence ID" value="MVT00762.1"/>
    <property type="molecule type" value="Genomic_DNA"/>
</dbReference>
<feature type="transmembrane region" description="Helical" evidence="1">
    <location>
        <begin position="21"/>
        <end position="39"/>
    </location>
</feature>
<reference evidence="3 4" key="1">
    <citation type="submission" date="2019-12" db="EMBL/GenBank/DDBJ databases">
        <title>Devosia maris sp. nov., isolated from the deep seawater.</title>
        <authorList>
            <person name="Liu Y."/>
        </authorList>
    </citation>
    <scope>NUCLEOTIDE SEQUENCE [LARGE SCALE GENOMIC DNA]</scope>
    <source>
        <strain evidence="3 4">L53-10-65</strain>
    </source>
</reference>
<proteinExistence type="predicted"/>
<keyword evidence="1" id="KW-0812">Transmembrane</keyword>
<name>A0A7X3K4U8_9HYPH</name>
<feature type="domain" description="TadE-like" evidence="2">
    <location>
        <begin position="20"/>
        <end position="57"/>
    </location>
</feature>
<dbReference type="Proteomes" id="UP000438106">
    <property type="component" value="Unassembled WGS sequence"/>
</dbReference>
<comment type="caution">
    <text evidence="3">The sequence shown here is derived from an EMBL/GenBank/DDBJ whole genome shotgun (WGS) entry which is preliminary data.</text>
</comment>